<dbReference type="Proteomes" id="UP000434957">
    <property type="component" value="Unassembled WGS sequence"/>
</dbReference>
<feature type="compositionally biased region" description="Low complexity" evidence="1">
    <location>
        <begin position="44"/>
        <end position="54"/>
    </location>
</feature>
<accession>A0A6A4FPU0</accession>
<sequence>MQHASTCGCELAAVTASLLVPLLAAGGAAWIHEATNGGFVSMSGSNSSGDSTLGLQCGWTAPR</sequence>
<dbReference type="EMBL" id="QXFT01000298">
    <property type="protein sequence ID" value="KAE9348015.1"/>
    <property type="molecule type" value="Genomic_DNA"/>
</dbReference>
<protein>
    <submittedName>
        <fullName evidence="2">Uncharacterized protein</fullName>
    </submittedName>
</protein>
<reference evidence="2 3" key="1">
    <citation type="submission" date="2018-08" db="EMBL/GenBank/DDBJ databases">
        <title>Genomic investigation of the strawberry pathogen Phytophthora fragariae indicates pathogenicity is determined by transcriptional variation in three key races.</title>
        <authorList>
            <person name="Adams T.M."/>
            <person name="Armitage A.D."/>
            <person name="Sobczyk M.K."/>
            <person name="Bates H.J."/>
            <person name="Dunwell J.M."/>
            <person name="Nellist C.F."/>
            <person name="Harrison R.J."/>
        </authorList>
    </citation>
    <scope>NUCLEOTIDE SEQUENCE [LARGE SCALE GENOMIC DNA]</scope>
    <source>
        <strain evidence="2 3">SCRP333</strain>
    </source>
</reference>
<feature type="region of interest" description="Disordered" evidence="1">
    <location>
        <begin position="44"/>
        <end position="63"/>
    </location>
</feature>
<evidence type="ECO:0000313" key="3">
    <source>
        <dbReference type="Proteomes" id="UP000434957"/>
    </source>
</evidence>
<organism evidence="2 3">
    <name type="scientific">Phytophthora rubi</name>
    <dbReference type="NCBI Taxonomy" id="129364"/>
    <lineage>
        <taxon>Eukaryota</taxon>
        <taxon>Sar</taxon>
        <taxon>Stramenopiles</taxon>
        <taxon>Oomycota</taxon>
        <taxon>Peronosporomycetes</taxon>
        <taxon>Peronosporales</taxon>
        <taxon>Peronosporaceae</taxon>
        <taxon>Phytophthora</taxon>
    </lineage>
</organism>
<name>A0A6A4FPU0_9STRA</name>
<comment type="caution">
    <text evidence="2">The sequence shown here is derived from an EMBL/GenBank/DDBJ whole genome shotgun (WGS) entry which is preliminary data.</text>
</comment>
<dbReference type="AlphaFoldDB" id="A0A6A4FPU0"/>
<evidence type="ECO:0000313" key="2">
    <source>
        <dbReference type="EMBL" id="KAE9348015.1"/>
    </source>
</evidence>
<proteinExistence type="predicted"/>
<keyword evidence="3" id="KW-1185">Reference proteome</keyword>
<gene>
    <name evidence="2" type="ORF">PR003_g6635</name>
</gene>
<evidence type="ECO:0000256" key="1">
    <source>
        <dbReference type="SAM" id="MobiDB-lite"/>
    </source>
</evidence>